<dbReference type="SFLD" id="SFLDG01094">
    <property type="entry name" value="Uncharacterised_Radical_SAM_Su"/>
    <property type="match status" value="1"/>
</dbReference>
<dbReference type="KEGG" id="dal:Dalk_0677"/>
<dbReference type="InterPro" id="IPR013785">
    <property type="entry name" value="Aldolase_TIM"/>
</dbReference>
<protein>
    <submittedName>
        <fullName evidence="8">Radical SAM domain protein</fullName>
    </submittedName>
</protein>
<keyword evidence="5" id="KW-0408">Iron</keyword>
<dbReference type="InterPro" id="IPR012840">
    <property type="entry name" value="NrdG2"/>
</dbReference>
<dbReference type="GO" id="GO:0003824">
    <property type="term" value="F:catalytic activity"/>
    <property type="evidence" value="ECO:0007669"/>
    <property type="project" value="InterPro"/>
</dbReference>
<evidence type="ECO:0000256" key="6">
    <source>
        <dbReference type="ARBA" id="ARBA00023014"/>
    </source>
</evidence>
<evidence type="ECO:0000259" key="7">
    <source>
        <dbReference type="PROSITE" id="PS51918"/>
    </source>
</evidence>
<keyword evidence="2" id="KW-0004">4Fe-4S</keyword>
<dbReference type="AlphaFoldDB" id="B8FJV4"/>
<evidence type="ECO:0000313" key="8">
    <source>
        <dbReference type="EMBL" id="ACL02382.1"/>
    </source>
</evidence>
<dbReference type="SFLD" id="SFLDS00029">
    <property type="entry name" value="Radical_SAM"/>
    <property type="match status" value="1"/>
</dbReference>
<dbReference type="CDD" id="cd01335">
    <property type="entry name" value="Radical_SAM"/>
    <property type="match status" value="1"/>
</dbReference>
<sequence>MDPLDPPVKGVEFQESGHWSDAPCVNVYLAFCNLRCPWCNAAELVVGPQTKETISPEELFDELQTIKNKHPELKAVCFTGGEPTMHRGLPDLLRRVCDMGLETCVETNGTQPHLLDYVINDGILNRILFDLKAPLEDEPYSIAAGVPIPASIIKESLIIIKKMETGRILRTTVAPDICGEQEILLMASQLKELGFSRLTLHGFVPGEVLDPDMKDLTPYTEDEIKRLQGAADAVFS</sequence>
<comment type="cofactor">
    <cofactor evidence="1">
        <name>[4Fe-4S] cluster</name>
        <dbReference type="ChEBI" id="CHEBI:49883"/>
    </cofactor>
</comment>
<dbReference type="eggNOG" id="COG1180">
    <property type="taxonomic scope" value="Bacteria"/>
</dbReference>
<gene>
    <name evidence="8" type="ordered locus">Dalk_0677</name>
</gene>
<dbReference type="GO" id="GO:0051539">
    <property type="term" value="F:4 iron, 4 sulfur cluster binding"/>
    <property type="evidence" value="ECO:0007669"/>
    <property type="project" value="UniProtKB-KW"/>
</dbReference>
<dbReference type="InterPro" id="IPR007197">
    <property type="entry name" value="rSAM"/>
</dbReference>
<dbReference type="SUPFAM" id="SSF102114">
    <property type="entry name" value="Radical SAM enzymes"/>
    <property type="match status" value="1"/>
</dbReference>
<dbReference type="EMBL" id="CP001322">
    <property type="protein sequence ID" value="ACL02382.1"/>
    <property type="molecule type" value="Genomic_DNA"/>
</dbReference>
<reference evidence="8 9" key="1">
    <citation type="journal article" date="2012" name="Environ. Microbiol.">
        <title>The genome sequence of Desulfatibacillum alkenivorans AK-01: a blueprint for anaerobic alkane oxidation.</title>
        <authorList>
            <person name="Callaghan A.V."/>
            <person name="Morris B.E."/>
            <person name="Pereira I.A."/>
            <person name="McInerney M.J."/>
            <person name="Austin R.N."/>
            <person name="Groves J.T."/>
            <person name="Kukor J.J."/>
            <person name="Suflita J.M."/>
            <person name="Young L.Y."/>
            <person name="Zylstra G.J."/>
            <person name="Wawrik B."/>
        </authorList>
    </citation>
    <scope>NUCLEOTIDE SEQUENCE [LARGE SCALE GENOMIC DNA]</scope>
    <source>
        <strain evidence="8 9">AK-01</strain>
    </source>
</reference>
<keyword evidence="3" id="KW-0949">S-adenosyl-L-methionine</keyword>
<evidence type="ECO:0000256" key="1">
    <source>
        <dbReference type="ARBA" id="ARBA00001966"/>
    </source>
</evidence>
<dbReference type="GO" id="GO:0046872">
    <property type="term" value="F:metal ion binding"/>
    <property type="evidence" value="ECO:0007669"/>
    <property type="project" value="UniProtKB-KW"/>
</dbReference>
<feature type="domain" description="Radical SAM core" evidence="7">
    <location>
        <begin position="17"/>
        <end position="236"/>
    </location>
</feature>
<keyword evidence="9" id="KW-1185">Reference proteome</keyword>
<organism evidence="8 9">
    <name type="scientific">Desulfatibacillum aliphaticivorans</name>
    <dbReference type="NCBI Taxonomy" id="218208"/>
    <lineage>
        <taxon>Bacteria</taxon>
        <taxon>Pseudomonadati</taxon>
        <taxon>Thermodesulfobacteriota</taxon>
        <taxon>Desulfobacteria</taxon>
        <taxon>Desulfobacterales</taxon>
        <taxon>Desulfatibacillaceae</taxon>
        <taxon>Desulfatibacillum</taxon>
    </lineage>
</organism>
<dbReference type="Proteomes" id="UP000000739">
    <property type="component" value="Chromosome"/>
</dbReference>
<keyword evidence="4" id="KW-0479">Metal-binding</keyword>
<evidence type="ECO:0000256" key="2">
    <source>
        <dbReference type="ARBA" id="ARBA00022485"/>
    </source>
</evidence>
<evidence type="ECO:0000256" key="5">
    <source>
        <dbReference type="ARBA" id="ARBA00023004"/>
    </source>
</evidence>
<dbReference type="Gene3D" id="3.20.20.70">
    <property type="entry name" value="Aldolase class I"/>
    <property type="match status" value="1"/>
</dbReference>
<evidence type="ECO:0000313" key="9">
    <source>
        <dbReference type="Proteomes" id="UP000000739"/>
    </source>
</evidence>
<dbReference type="PANTHER" id="PTHR42836:SF1">
    <property type="entry name" value="7-CARBOXY-7-DEAZAGUANINE SYNTHASE"/>
    <property type="match status" value="1"/>
</dbReference>
<dbReference type="HOGENOM" id="CLU_078147_2_1_7"/>
<dbReference type="PROSITE" id="PS51918">
    <property type="entry name" value="RADICAL_SAM"/>
    <property type="match status" value="1"/>
</dbReference>
<evidence type="ECO:0000256" key="4">
    <source>
        <dbReference type="ARBA" id="ARBA00022723"/>
    </source>
</evidence>
<name>B8FJV4_DESAL</name>
<accession>B8FJV4</accession>
<proteinExistence type="predicted"/>
<dbReference type="RefSeq" id="WP_012609821.1">
    <property type="nucleotide sequence ID" value="NC_011768.1"/>
</dbReference>
<evidence type="ECO:0000256" key="3">
    <source>
        <dbReference type="ARBA" id="ARBA00022691"/>
    </source>
</evidence>
<dbReference type="Pfam" id="PF04055">
    <property type="entry name" value="Radical_SAM"/>
    <property type="match status" value="1"/>
</dbReference>
<keyword evidence="6" id="KW-0411">Iron-sulfur</keyword>
<dbReference type="InterPro" id="IPR058240">
    <property type="entry name" value="rSAM_sf"/>
</dbReference>
<dbReference type="PANTHER" id="PTHR42836">
    <property type="entry name" value="7-CARBOXY-7-DEAZAGUANINE SYNTHASE"/>
    <property type="match status" value="1"/>
</dbReference>